<dbReference type="Gene3D" id="3.40.50.300">
    <property type="entry name" value="P-loop containing nucleotide triphosphate hydrolases"/>
    <property type="match status" value="1"/>
</dbReference>
<organism evidence="13 14">
    <name type="scientific">Corynebacterium urealyticum</name>
    <dbReference type="NCBI Taxonomy" id="43771"/>
    <lineage>
        <taxon>Bacteria</taxon>
        <taxon>Bacillati</taxon>
        <taxon>Actinomycetota</taxon>
        <taxon>Actinomycetes</taxon>
        <taxon>Mycobacteriales</taxon>
        <taxon>Corynebacteriaceae</taxon>
        <taxon>Corynebacterium</taxon>
    </lineage>
</organism>
<dbReference type="GO" id="GO:0005524">
    <property type="term" value="F:ATP binding"/>
    <property type="evidence" value="ECO:0007669"/>
    <property type="project" value="UniProtKB-UniRule"/>
</dbReference>
<gene>
    <name evidence="10" type="primary">tmk</name>
    <name evidence="13" type="ORF">DI609_08475</name>
</gene>
<keyword evidence="8 10" id="KW-0067">ATP-binding</keyword>
<keyword evidence="5 10" id="KW-0545">Nucleotide biosynthesis</keyword>
<accession>A0A2W5CWQ9</accession>
<dbReference type="PANTHER" id="PTHR10344">
    <property type="entry name" value="THYMIDYLATE KINASE"/>
    <property type="match status" value="1"/>
</dbReference>
<dbReference type="GO" id="GO:0005829">
    <property type="term" value="C:cytosol"/>
    <property type="evidence" value="ECO:0007669"/>
    <property type="project" value="TreeGrafter"/>
</dbReference>
<dbReference type="EC" id="2.7.4.9" evidence="2 10"/>
<dbReference type="Pfam" id="PF02223">
    <property type="entry name" value="Thymidylate_kin"/>
    <property type="match status" value="1"/>
</dbReference>
<evidence type="ECO:0000256" key="5">
    <source>
        <dbReference type="ARBA" id="ARBA00022727"/>
    </source>
</evidence>
<comment type="caution">
    <text evidence="10">Lacks conserved residue(s) required for the propagation of feature annotation.</text>
</comment>
<name>A0A2W5CWQ9_9CORY</name>
<evidence type="ECO:0000259" key="12">
    <source>
        <dbReference type="Pfam" id="PF02223"/>
    </source>
</evidence>
<dbReference type="HAMAP" id="MF_00165">
    <property type="entry name" value="Thymidylate_kinase"/>
    <property type="match status" value="1"/>
</dbReference>
<dbReference type="CDD" id="cd01672">
    <property type="entry name" value="TMPK"/>
    <property type="match status" value="1"/>
</dbReference>
<feature type="region of interest" description="Disordered" evidence="11">
    <location>
        <begin position="157"/>
        <end position="179"/>
    </location>
</feature>
<keyword evidence="7 10" id="KW-0418">Kinase</keyword>
<dbReference type="InterPro" id="IPR039430">
    <property type="entry name" value="Thymidylate_kin-like_dom"/>
</dbReference>
<comment type="catalytic activity">
    <reaction evidence="9 10">
        <text>dTMP + ATP = dTDP + ADP</text>
        <dbReference type="Rhea" id="RHEA:13517"/>
        <dbReference type="ChEBI" id="CHEBI:30616"/>
        <dbReference type="ChEBI" id="CHEBI:58369"/>
        <dbReference type="ChEBI" id="CHEBI:63528"/>
        <dbReference type="ChEBI" id="CHEBI:456216"/>
        <dbReference type="EC" id="2.7.4.9"/>
    </reaction>
</comment>
<dbReference type="GO" id="GO:0006235">
    <property type="term" value="P:dTTP biosynthetic process"/>
    <property type="evidence" value="ECO:0007669"/>
    <property type="project" value="UniProtKB-UniRule"/>
</dbReference>
<dbReference type="InterPro" id="IPR018095">
    <property type="entry name" value="Thymidylate_kin_CS"/>
</dbReference>
<dbReference type="InterPro" id="IPR027417">
    <property type="entry name" value="P-loop_NTPase"/>
</dbReference>
<evidence type="ECO:0000256" key="1">
    <source>
        <dbReference type="ARBA" id="ARBA00009776"/>
    </source>
</evidence>
<evidence type="ECO:0000256" key="4">
    <source>
        <dbReference type="ARBA" id="ARBA00022679"/>
    </source>
</evidence>
<comment type="function">
    <text evidence="10">Phosphorylation of dTMP to form dTDP in both de novo and salvage pathways of dTTP synthesis.</text>
</comment>
<keyword evidence="6 10" id="KW-0547">Nucleotide-binding</keyword>
<dbReference type="GO" id="GO:0006227">
    <property type="term" value="P:dUDP biosynthetic process"/>
    <property type="evidence" value="ECO:0007669"/>
    <property type="project" value="TreeGrafter"/>
</dbReference>
<reference evidence="13 14" key="1">
    <citation type="submission" date="2017-11" db="EMBL/GenBank/DDBJ databases">
        <title>Infants hospitalized years apart are colonized by the same room-sourced microbial strains.</title>
        <authorList>
            <person name="Brooks B."/>
            <person name="Olm M.R."/>
            <person name="Firek B.A."/>
            <person name="Baker R."/>
            <person name="Thomas B.C."/>
            <person name="Morowitz M.J."/>
            <person name="Banfield J.F."/>
        </authorList>
    </citation>
    <scope>NUCLEOTIDE SEQUENCE [LARGE SCALE GENOMIC DNA]</scope>
    <source>
        <strain evidence="13">S2_012_000_R3_87</strain>
    </source>
</reference>
<comment type="similarity">
    <text evidence="1 10">Belongs to the thymidylate kinase family.</text>
</comment>
<evidence type="ECO:0000256" key="10">
    <source>
        <dbReference type="HAMAP-Rule" id="MF_00165"/>
    </source>
</evidence>
<evidence type="ECO:0000256" key="7">
    <source>
        <dbReference type="ARBA" id="ARBA00022777"/>
    </source>
</evidence>
<dbReference type="GO" id="GO:0006233">
    <property type="term" value="P:dTDP biosynthetic process"/>
    <property type="evidence" value="ECO:0007669"/>
    <property type="project" value="InterPro"/>
</dbReference>
<evidence type="ECO:0000313" key="13">
    <source>
        <dbReference type="EMBL" id="PZO99361.1"/>
    </source>
</evidence>
<dbReference type="GO" id="GO:0004798">
    <property type="term" value="F:dTMP kinase activity"/>
    <property type="evidence" value="ECO:0007669"/>
    <property type="project" value="UniProtKB-UniRule"/>
</dbReference>
<feature type="compositionally biased region" description="Basic and acidic residues" evidence="11">
    <location>
        <begin position="157"/>
        <end position="175"/>
    </location>
</feature>
<keyword evidence="4 10" id="KW-0808">Transferase</keyword>
<evidence type="ECO:0000256" key="6">
    <source>
        <dbReference type="ARBA" id="ARBA00022741"/>
    </source>
</evidence>
<dbReference type="PROSITE" id="PS01331">
    <property type="entry name" value="THYMIDYLATE_KINASE"/>
    <property type="match status" value="1"/>
</dbReference>
<evidence type="ECO:0000256" key="8">
    <source>
        <dbReference type="ARBA" id="ARBA00022840"/>
    </source>
</evidence>
<feature type="domain" description="Thymidylate kinase-like" evidence="12">
    <location>
        <begin position="5"/>
        <end position="106"/>
    </location>
</feature>
<sequence length="231" mass="24931">MIIAFEGIDGAGKNTLVTALEAELLARELPVARVSFPRYEDSVHAQLAQRALTGQMGDLIDSIHGMATLFALDRAEVAEQLEDLDADGYIVLMDRFVASNAAYSAARLAGEVAEGEEPVEPAERPVVEWVRSLEIDDLGSPAPDLQVLVDASAEVAGERAKSREQQDAARTRDAYESDGGLQQRTLEAYRSLASAEWLGPWQVVASEAGGVSERASQLADRIEAGYRELDS</sequence>
<dbReference type="InterPro" id="IPR018094">
    <property type="entry name" value="Thymidylate_kinase"/>
</dbReference>
<proteinExistence type="inferred from homology"/>
<evidence type="ECO:0000313" key="14">
    <source>
        <dbReference type="Proteomes" id="UP000249451"/>
    </source>
</evidence>
<dbReference type="EMBL" id="QFNY01000206">
    <property type="protein sequence ID" value="PZO99361.1"/>
    <property type="molecule type" value="Genomic_DNA"/>
</dbReference>
<protein>
    <recommendedName>
        <fullName evidence="3 10">Thymidylate kinase</fullName>
        <ecNumber evidence="2 10">2.7.4.9</ecNumber>
    </recommendedName>
    <alternativeName>
        <fullName evidence="10">dTMP kinase</fullName>
    </alternativeName>
</protein>
<evidence type="ECO:0000256" key="11">
    <source>
        <dbReference type="SAM" id="MobiDB-lite"/>
    </source>
</evidence>
<evidence type="ECO:0000256" key="9">
    <source>
        <dbReference type="ARBA" id="ARBA00048743"/>
    </source>
</evidence>
<dbReference type="Proteomes" id="UP000249451">
    <property type="component" value="Unassembled WGS sequence"/>
</dbReference>
<evidence type="ECO:0000256" key="2">
    <source>
        <dbReference type="ARBA" id="ARBA00012980"/>
    </source>
</evidence>
<comment type="caution">
    <text evidence="13">The sequence shown here is derived from an EMBL/GenBank/DDBJ whole genome shotgun (WGS) entry which is preliminary data.</text>
</comment>
<dbReference type="NCBIfam" id="NF005923">
    <property type="entry name" value="PRK07933.1"/>
    <property type="match status" value="1"/>
</dbReference>
<dbReference type="PANTHER" id="PTHR10344:SF4">
    <property type="entry name" value="UMP-CMP KINASE 2, MITOCHONDRIAL"/>
    <property type="match status" value="1"/>
</dbReference>
<dbReference type="SUPFAM" id="SSF52540">
    <property type="entry name" value="P-loop containing nucleoside triphosphate hydrolases"/>
    <property type="match status" value="1"/>
</dbReference>
<dbReference type="AlphaFoldDB" id="A0A2W5CWQ9"/>
<evidence type="ECO:0000256" key="3">
    <source>
        <dbReference type="ARBA" id="ARBA00017144"/>
    </source>
</evidence>